<evidence type="ECO:0000256" key="4">
    <source>
        <dbReference type="ARBA" id="ARBA00011738"/>
    </source>
</evidence>
<dbReference type="eggNOG" id="KOG0564">
    <property type="taxonomic scope" value="Eukaryota"/>
</dbReference>
<dbReference type="GO" id="GO:0035999">
    <property type="term" value="P:tetrahydrofolate interconversion"/>
    <property type="evidence" value="ECO:0007669"/>
    <property type="project" value="UniProtKB-UniPathway"/>
</dbReference>
<dbReference type="InterPro" id="IPR004621">
    <property type="entry name" value="Fadh2_euk"/>
</dbReference>
<dbReference type="InterPro" id="IPR029041">
    <property type="entry name" value="FAD-linked_oxidoreductase-like"/>
</dbReference>
<protein>
    <recommendedName>
        <fullName evidence="13">Methylenetetrahydrofolate reductase</fullName>
        <ecNumber evidence="13">1.5.1.53</ecNumber>
    </recommendedName>
</protein>
<evidence type="ECO:0000256" key="6">
    <source>
        <dbReference type="ARBA" id="ARBA00022553"/>
    </source>
</evidence>
<evidence type="ECO:0000256" key="10">
    <source>
        <dbReference type="ARBA" id="ARBA00023002"/>
    </source>
</evidence>
<dbReference type="FunFam" id="3.20.20.220:FF:000003">
    <property type="entry name" value="Methylenetetrahydrofolate reductase"/>
    <property type="match status" value="1"/>
</dbReference>
<evidence type="ECO:0000256" key="8">
    <source>
        <dbReference type="ARBA" id="ARBA00022827"/>
    </source>
</evidence>
<feature type="domain" description="MTHFR SAM-binding regulatory" evidence="15">
    <location>
        <begin position="344"/>
        <end position="654"/>
    </location>
</feature>
<dbReference type="SUPFAM" id="SSF51730">
    <property type="entry name" value="FAD-linked oxidoreductase"/>
    <property type="match status" value="1"/>
</dbReference>
<keyword evidence="6" id="KW-0597">Phosphoprotein</keyword>
<evidence type="ECO:0000256" key="7">
    <source>
        <dbReference type="ARBA" id="ARBA00022630"/>
    </source>
</evidence>
<dbReference type="UniPathway" id="UPA00193"/>
<keyword evidence="5" id="KW-0021">Allosteric enzyme</keyword>
<dbReference type="NCBIfam" id="TIGR00677">
    <property type="entry name" value="fadh2_euk"/>
    <property type="match status" value="1"/>
</dbReference>
<reference evidence="17" key="1">
    <citation type="submission" date="2011-05" db="EMBL/GenBank/DDBJ databases">
        <title>Insights into the evolution of the great apes provided by the gorilla genome.</title>
        <authorList>
            <person name="Scally A."/>
        </authorList>
    </citation>
    <scope>NUCLEOTIDE SEQUENCE [LARGE SCALE GENOMIC DNA]</scope>
</reference>
<comment type="pathway">
    <text evidence="2 13">One-carbon metabolism; tetrahydrofolate interconversion.</text>
</comment>
<dbReference type="Gene3D" id="3.20.20.220">
    <property type="match status" value="1"/>
</dbReference>
<comment type="subunit">
    <text evidence="4">Homodimer.</text>
</comment>
<comment type="cofactor">
    <cofactor evidence="1 13">
        <name>FAD</name>
        <dbReference type="ChEBI" id="CHEBI:57692"/>
    </cofactor>
</comment>
<evidence type="ECO:0000313" key="16">
    <source>
        <dbReference type="Ensembl" id="ENSGGOP00000012610.3"/>
    </source>
</evidence>
<evidence type="ECO:0000256" key="13">
    <source>
        <dbReference type="RuleBase" id="RU003862"/>
    </source>
</evidence>
<reference evidence="16" key="4">
    <citation type="submission" date="2025-09" db="UniProtKB">
        <authorList>
            <consortium name="Ensembl"/>
        </authorList>
    </citation>
    <scope>IDENTIFICATION</scope>
</reference>
<keyword evidence="10 13" id="KW-0560">Oxidoreductase</keyword>
<dbReference type="InterPro" id="IPR003171">
    <property type="entry name" value="Mehydrof_redctse-like"/>
</dbReference>
<dbReference type="Ensembl" id="ENSGGOT00000012973.3">
    <property type="protein sequence ID" value="ENSGGOP00000012610.3"/>
    <property type="gene ID" value="ENSGGOG00000012925.3"/>
</dbReference>
<dbReference type="Pfam" id="PF21895">
    <property type="entry name" value="MTHFR_C"/>
    <property type="match status" value="1"/>
</dbReference>
<dbReference type="GO" id="GO:0106313">
    <property type="term" value="F:methylenetetrahydrofolate reductase (NADPH) activity"/>
    <property type="evidence" value="ECO:0007669"/>
    <property type="project" value="UniProtKB-EC"/>
</dbReference>
<evidence type="ECO:0000256" key="5">
    <source>
        <dbReference type="ARBA" id="ARBA00022533"/>
    </source>
</evidence>
<dbReference type="InterPro" id="IPR053806">
    <property type="entry name" value="MTHFR_C"/>
</dbReference>
<evidence type="ECO:0000259" key="15">
    <source>
        <dbReference type="Pfam" id="PF21895"/>
    </source>
</evidence>
<dbReference type="Bgee" id="ENSGGOG00000012925">
    <property type="expression patterns" value="Expressed in adult mammalian kidney and 6 other cell types or tissues"/>
</dbReference>
<dbReference type="PANTHER" id="PTHR45754">
    <property type="entry name" value="METHYLENETETRAHYDROFOLATE REDUCTASE"/>
    <property type="match status" value="1"/>
</dbReference>
<dbReference type="GO" id="GO:0006555">
    <property type="term" value="P:methionine metabolic process"/>
    <property type="evidence" value="ECO:0007669"/>
    <property type="project" value="InterPro"/>
</dbReference>
<organism evidence="16 17">
    <name type="scientific">Gorilla gorilla gorilla</name>
    <name type="common">Western lowland gorilla</name>
    <dbReference type="NCBI Taxonomy" id="9595"/>
    <lineage>
        <taxon>Eukaryota</taxon>
        <taxon>Metazoa</taxon>
        <taxon>Chordata</taxon>
        <taxon>Craniata</taxon>
        <taxon>Vertebrata</taxon>
        <taxon>Euteleostomi</taxon>
        <taxon>Mammalia</taxon>
        <taxon>Eutheria</taxon>
        <taxon>Euarchontoglires</taxon>
        <taxon>Primates</taxon>
        <taxon>Haplorrhini</taxon>
        <taxon>Catarrhini</taxon>
        <taxon>Hominidae</taxon>
        <taxon>Gorilla</taxon>
    </lineage>
</organism>
<keyword evidence="7 13" id="KW-0285">Flavoprotein</keyword>
<keyword evidence="9" id="KW-0521">NADP</keyword>
<evidence type="ECO:0000256" key="11">
    <source>
        <dbReference type="ARBA" id="ARBA00047751"/>
    </source>
</evidence>
<comment type="similarity">
    <text evidence="3 13">Belongs to the methylenetetrahydrofolate reductase family.</text>
</comment>
<dbReference type="Proteomes" id="UP000001519">
    <property type="component" value="Chromosome 1"/>
</dbReference>
<comment type="function">
    <text evidence="12">Catalyzes the conversion of 5,10-methylenetetrahydrofolate to 5-methyltetrahydrofolate, a cosubstrate for homocysteine remethylation to methionine. Represents a key regulatory connection between the folate and methionine cycles.</text>
</comment>
<dbReference type="GO" id="GO:0005829">
    <property type="term" value="C:cytosol"/>
    <property type="evidence" value="ECO:0007669"/>
    <property type="project" value="UniProtKB-ARBA"/>
</dbReference>
<gene>
    <name evidence="16" type="primary">MTHFR</name>
</gene>
<dbReference type="HOGENOM" id="CLU_025841_2_0_1"/>
<dbReference type="CDD" id="cd00537">
    <property type="entry name" value="MTHFR"/>
    <property type="match status" value="1"/>
</dbReference>
<reference evidence="16 17" key="2">
    <citation type="journal article" date="2012" name="Nature">
        <title>Insights into hominid evolution from the gorilla genome sequence.</title>
        <authorList>
            <person name="Scally A."/>
            <person name="Dutheil J.Y."/>
            <person name="Hillier L.W."/>
            <person name="Jordan G.E."/>
            <person name="Goodhead I."/>
            <person name="Herrero J."/>
            <person name="Hobolth A."/>
            <person name="Lappalainen T."/>
            <person name="Mailund T."/>
            <person name="Marques-Bonet T."/>
            <person name="McCarthy S."/>
            <person name="Montgomery S.H."/>
            <person name="Schwalie P.C."/>
            <person name="Tang Y.A."/>
            <person name="Ward M.C."/>
            <person name="Xue Y."/>
            <person name="Yngvadottir B."/>
            <person name="Alkan C."/>
            <person name="Andersen L.N."/>
            <person name="Ayub Q."/>
            <person name="Ball E.V."/>
            <person name="Beal K."/>
            <person name="Bradley B.J."/>
            <person name="Chen Y."/>
            <person name="Clee C.M."/>
            <person name="Fitzgerald S."/>
            <person name="Graves T.A."/>
            <person name="Gu Y."/>
            <person name="Heath P."/>
            <person name="Heger A."/>
            <person name="Karakoc E."/>
            <person name="Kolb-Kokocinski A."/>
            <person name="Laird G.K."/>
            <person name="Lunter G."/>
            <person name="Meader S."/>
            <person name="Mort M."/>
            <person name="Mullikin J.C."/>
            <person name="Munch K."/>
            <person name="O'Connor T.D."/>
            <person name="Phillips A.D."/>
            <person name="Prado-Martinez J."/>
            <person name="Rogers A.S."/>
            <person name="Sajjadian S."/>
            <person name="Schmidt D."/>
            <person name="Shaw K."/>
            <person name="Simpson J.T."/>
            <person name="Stenson P.D."/>
            <person name="Turner D.J."/>
            <person name="Vigilant L."/>
            <person name="Vilella A.J."/>
            <person name="Whitener W."/>
            <person name="Zhu B."/>
            <person name="Cooper D.N."/>
            <person name="de Jong P."/>
            <person name="Dermitzakis E.T."/>
            <person name="Eichler E.E."/>
            <person name="Flicek P."/>
            <person name="Goldman N."/>
            <person name="Mundy N.I."/>
            <person name="Ning Z."/>
            <person name="Odom D.T."/>
            <person name="Ponting C.P."/>
            <person name="Quail M.A."/>
            <person name="Ryder O.A."/>
            <person name="Searle S.M."/>
            <person name="Warren W.C."/>
            <person name="Wilson R.K."/>
            <person name="Schierup M.H."/>
            <person name="Rogers J."/>
            <person name="Tyler-Smith C."/>
            <person name="Durbin R."/>
        </authorList>
    </citation>
    <scope>NUCLEOTIDE SEQUENCE [LARGE SCALE GENOMIC DNA]</scope>
</reference>
<evidence type="ECO:0000256" key="3">
    <source>
        <dbReference type="ARBA" id="ARBA00006743"/>
    </source>
</evidence>
<reference evidence="16" key="3">
    <citation type="submission" date="2025-08" db="UniProtKB">
        <authorList>
            <consortium name="Ensembl"/>
        </authorList>
    </citation>
    <scope>IDENTIFICATION</scope>
</reference>
<evidence type="ECO:0000256" key="14">
    <source>
        <dbReference type="SAM" id="MobiDB-lite"/>
    </source>
</evidence>
<sequence length="666" mass="75714">MVNEARGNSSLNPCLEGSASSGSESSKDSSRCSTPGLDPERHERLREKMRRRLESGDKWFSLEFFPPRTAEGAVNLISRFDRMAAGGPLYIDVTWHPAGDPGSDKETSSMMIASTAVNYCGLETILHMTCCRQRLEEITGHLHKAKQLGLKNIMALRGDPIGDQWEEEEGGFNYAVDLVKHIRSEFGDYFDICVAGYPKGHPEAGSFEADLKHLKEKVSAGADFIITQLFFEADTFFRFVKACTDMGITCPIVPGIFPIQGYHSLRQLVKLSKLEVPQEIKDVIEPIKDNDAAIRNYGIELAVSLCQELLASGLVPGLHFYTLNREMATTEVLKRLGMWTEDPRRPLPWALSAHPKRREEDVRPIFWASRPKSYIYRTQEWDEFPNGRWGNSSSPAFGELKDYYLFYLKSKSPKEELLKMWGEELTSEESVFEVFVLYLSGEPNRNGHKVTCLPWNDEPLAAETSLLKEELLRVNRQGILTINSQPNINGKPSSDPIVGWGPSGGYVFQKAYLEFFTSRETAEALLQVLKKYELRVNYHLVNVKVGFPQSTRPFGENITNAPELQPNAVTWGIFPGREIIQPTVVDPVSFMFWKDEAFALWIERWGKLYEEESPSRTIIQYIHDNYFLVNLVDNDFPLDNCLWQVVEDTLELLNRPTQNARETEAP</sequence>
<accession>G3RAX7</accession>
<feature type="region of interest" description="Disordered" evidence="14">
    <location>
        <begin position="1"/>
        <end position="44"/>
    </location>
</feature>
<dbReference type="Pfam" id="PF02219">
    <property type="entry name" value="MTHFR"/>
    <property type="match status" value="1"/>
</dbReference>
<dbReference type="PANTHER" id="PTHR45754:SF3">
    <property type="entry name" value="METHYLENETETRAHYDROFOLATE REDUCTASE (NADPH)"/>
    <property type="match status" value="1"/>
</dbReference>
<evidence type="ECO:0000256" key="2">
    <source>
        <dbReference type="ARBA" id="ARBA00004777"/>
    </source>
</evidence>
<dbReference type="GeneTree" id="ENSGT00390000012490"/>
<evidence type="ECO:0000256" key="12">
    <source>
        <dbReference type="ARBA" id="ARBA00054272"/>
    </source>
</evidence>
<dbReference type="AlphaFoldDB" id="G3RAX7"/>
<keyword evidence="8 13" id="KW-0274">FAD</keyword>
<comment type="catalytic activity">
    <reaction evidence="11">
        <text>(6S)-5-methyl-5,6,7,8-tetrahydrofolate + NADP(+) = (6R)-5,10-methylene-5,6,7,8-tetrahydrofolate + NADPH + H(+)</text>
        <dbReference type="Rhea" id="RHEA:19817"/>
        <dbReference type="ChEBI" id="CHEBI:15378"/>
        <dbReference type="ChEBI" id="CHEBI:15636"/>
        <dbReference type="ChEBI" id="CHEBI:18608"/>
        <dbReference type="ChEBI" id="CHEBI:57783"/>
        <dbReference type="ChEBI" id="CHEBI:58349"/>
        <dbReference type="EC" id="1.5.1.53"/>
    </reaction>
    <physiologicalReaction direction="right-to-left" evidence="11">
        <dbReference type="Rhea" id="RHEA:19819"/>
    </physiologicalReaction>
</comment>
<name>G3RAX7_GORGO</name>
<feature type="compositionally biased region" description="Polar residues" evidence="14">
    <location>
        <begin position="1"/>
        <end position="12"/>
    </location>
</feature>
<keyword evidence="17" id="KW-1185">Reference proteome</keyword>
<evidence type="ECO:0000256" key="9">
    <source>
        <dbReference type="ARBA" id="ARBA00022857"/>
    </source>
</evidence>
<proteinExistence type="inferred from homology"/>
<dbReference type="EC" id="1.5.1.53" evidence="13"/>
<evidence type="ECO:0000313" key="17">
    <source>
        <dbReference type="Proteomes" id="UP000001519"/>
    </source>
</evidence>
<evidence type="ECO:0000256" key="1">
    <source>
        <dbReference type="ARBA" id="ARBA00001974"/>
    </source>
</evidence>
<dbReference type="EMBL" id="CABD030000816">
    <property type="status" value="NOT_ANNOTATED_CDS"/>
    <property type="molecule type" value="Genomic_DNA"/>
</dbReference>